<gene>
    <name evidence="2" type="ordered locus">Bcell_3420</name>
</gene>
<evidence type="ECO:0000256" key="1">
    <source>
        <dbReference type="SAM" id="SignalP"/>
    </source>
</evidence>
<keyword evidence="1" id="KW-0732">Signal</keyword>
<evidence type="ECO:0000313" key="2">
    <source>
        <dbReference type="EMBL" id="ADU31662.1"/>
    </source>
</evidence>
<dbReference type="OrthoDB" id="2691390at2"/>
<name>E6U2E9_EVAC2</name>
<dbReference type="EMBL" id="CP002394">
    <property type="protein sequence ID" value="ADU31662.1"/>
    <property type="molecule type" value="Genomic_DNA"/>
</dbReference>
<dbReference type="KEGG" id="bco:Bcell_3420"/>
<keyword evidence="3" id="KW-1185">Reference proteome</keyword>
<evidence type="ECO:0000313" key="3">
    <source>
        <dbReference type="Proteomes" id="UP000001401"/>
    </source>
</evidence>
<dbReference type="Pfam" id="PF09580">
    <property type="entry name" value="Spore_YhcN_YlaJ"/>
    <property type="match status" value="1"/>
</dbReference>
<proteinExistence type="predicted"/>
<reference evidence="2" key="1">
    <citation type="submission" date="2010-12" db="EMBL/GenBank/DDBJ databases">
        <title>Complete sequence of Bacillus cellulosilyticus DSM 2522.</title>
        <authorList>
            <consortium name="US DOE Joint Genome Institute"/>
            <person name="Lucas S."/>
            <person name="Copeland A."/>
            <person name="Lapidus A."/>
            <person name="Cheng J.-F."/>
            <person name="Bruce D."/>
            <person name="Goodwin L."/>
            <person name="Pitluck S."/>
            <person name="Chertkov O."/>
            <person name="Detter J.C."/>
            <person name="Han C."/>
            <person name="Tapia R."/>
            <person name="Land M."/>
            <person name="Hauser L."/>
            <person name="Jeffries C."/>
            <person name="Kyrpides N."/>
            <person name="Ivanova N."/>
            <person name="Mikhailova N."/>
            <person name="Brumm P."/>
            <person name="Mead D."/>
            <person name="Woyke T."/>
        </authorList>
    </citation>
    <scope>NUCLEOTIDE SEQUENCE [LARGE SCALE GENOMIC DNA]</scope>
    <source>
        <strain evidence="2">DSM 2522</strain>
    </source>
</reference>
<dbReference type="PROSITE" id="PS51257">
    <property type="entry name" value="PROKAR_LIPOPROTEIN"/>
    <property type="match status" value="1"/>
</dbReference>
<feature type="chain" id="PRO_5038980706" evidence="1">
    <location>
        <begin position="22"/>
        <end position="216"/>
    </location>
</feature>
<dbReference type="RefSeq" id="WP_013489993.1">
    <property type="nucleotide sequence ID" value="NC_014829.1"/>
</dbReference>
<dbReference type="eggNOG" id="ENOG5033B6Q">
    <property type="taxonomic scope" value="Bacteria"/>
</dbReference>
<accession>E6U2E9</accession>
<sequence>MKNQRLSLLLCSIGFTIAVTGCGNDNATGPTGQQLDFLQEYHQPSQHFVINRRSSDDVDEYNRFGFQRQTEETAYAGQSIPDYAVFDRALLADNISKMVATNPYIREAGVLVTDQHVLITYTPEMDDTNIYDIATQVKKTAYSGVPAFYDVYVANDMTLVDEIERFQGLSTRDQNYVQSLNATIELLLQYPQGEDIDLNEPLLEDHRNNQTSRQNQ</sequence>
<organism evidence="2 3">
    <name type="scientific">Evansella cellulosilytica (strain ATCC 21833 / DSM 2522 / FERM P-1141 / JCM 9156 / N-4)</name>
    <name type="common">Bacillus cellulosilyticus</name>
    <dbReference type="NCBI Taxonomy" id="649639"/>
    <lineage>
        <taxon>Bacteria</taxon>
        <taxon>Bacillati</taxon>
        <taxon>Bacillota</taxon>
        <taxon>Bacilli</taxon>
        <taxon>Bacillales</taxon>
        <taxon>Bacillaceae</taxon>
        <taxon>Evansella</taxon>
    </lineage>
</organism>
<dbReference type="STRING" id="649639.Bcell_3420"/>
<dbReference type="HOGENOM" id="CLU_109706_0_0_9"/>
<feature type="signal peptide" evidence="1">
    <location>
        <begin position="1"/>
        <end position="21"/>
    </location>
</feature>
<keyword evidence="2" id="KW-0449">Lipoprotein</keyword>
<protein>
    <submittedName>
        <fullName evidence="2">Sporulation lipoprotein YhcN/YlaJ-like protein</fullName>
    </submittedName>
</protein>
<dbReference type="AlphaFoldDB" id="E6U2E9"/>
<dbReference type="Proteomes" id="UP000001401">
    <property type="component" value="Chromosome"/>
</dbReference>
<dbReference type="InterPro" id="IPR019076">
    <property type="entry name" value="Spore_lipoprot_YhcN/YlaJ-like"/>
</dbReference>